<proteinExistence type="inferred from homology"/>
<evidence type="ECO:0000313" key="6">
    <source>
        <dbReference type="Proteomes" id="UP001483337"/>
    </source>
</evidence>
<dbReference type="InterPro" id="IPR002890">
    <property type="entry name" value="MG2"/>
</dbReference>
<dbReference type="InterPro" id="IPR051802">
    <property type="entry name" value="YfhM-like"/>
</dbReference>
<dbReference type="PANTHER" id="PTHR40094">
    <property type="entry name" value="ALPHA-2-MACROGLOBULIN HOMOLOG"/>
    <property type="match status" value="1"/>
</dbReference>
<evidence type="ECO:0000259" key="4">
    <source>
        <dbReference type="SMART" id="SM01360"/>
    </source>
</evidence>
<dbReference type="Gene3D" id="2.60.40.1930">
    <property type="match status" value="1"/>
</dbReference>
<dbReference type="Proteomes" id="UP001483337">
    <property type="component" value="Chromosome"/>
</dbReference>
<comment type="similarity">
    <text evidence="1">Belongs to the protease inhibitor I39 (alpha-2-macroglobulin) family. Bacterial alpha-2-macroglobulin subfamily.</text>
</comment>
<organism evidence="5 6">
    <name type="scientific">Okeanomitos corallinicola TIOX110</name>
    <dbReference type="NCBI Taxonomy" id="3133117"/>
    <lineage>
        <taxon>Bacteria</taxon>
        <taxon>Bacillati</taxon>
        <taxon>Cyanobacteriota</taxon>
        <taxon>Cyanophyceae</taxon>
        <taxon>Nostocales</taxon>
        <taxon>Aphanizomenonaceae</taxon>
        <taxon>Okeanomitos</taxon>
    </lineage>
</organism>
<dbReference type="InterPro" id="IPR041246">
    <property type="entry name" value="Bact_MG10"/>
</dbReference>
<dbReference type="InterPro" id="IPR032812">
    <property type="entry name" value="SbsA_Ig"/>
</dbReference>
<dbReference type="CDD" id="cd02891">
    <property type="entry name" value="A2M_like"/>
    <property type="match status" value="1"/>
</dbReference>
<dbReference type="Pfam" id="PF01835">
    <property type="entry name" value="MG2"/>
    <property type="match status" value="1"/>
</dbReference>
<dbReference type="SUPFAM" id="SSF48239">
    <property type="entry name" value="Terpenoid cyclases/Protein prenyltransferases"/>
    <property type="match status" value="1"/>
</dbReference>
<dbReference type="Pfam" id="PF07703">
    <property type="entry name" value="A2M_BRD"/>
    <property type="match status" value="1"/>
</dbReference>
<protein>
    <submittedName>
        <fullName evidence="5">Alpha-2-macroglobulin</fullName>
    </submittedName>
</protein>
<keyword evidence="6" id="KW-1185">Reference proteome</keyword>
<dbReference type="RefSeq" id="WP_353932737.1">
    <property type="nucleotide sequence ID" value="NZ_CP150886.1"/>
</dbReference>
<dbReference type="Gene3D" id="1.50.10.20">
    <property type="match status" value="1"/>
</dbReference>
<gene>
    <name evidence="5" type="ORF">WJM97_09175</name>
</gene>
<dbReference type="PANTHER" id="PTHR40094:SF1">
    <property type="entry name" value="UBIQUITIN DOMAIN-CONTAINING PROTEIN"/>
    <property type="match status" value="1"/>
</dbReference>
<dbReference type="InterPro" id="IPR008930">
    <property type="entry name" value="Terpenoid_cyclase/PrenylTrfase"/>
</dbReference>
<dbReference type="Pfam" id="PF13205">
    <property type="entry name" value="Big_5"/>
    <property type="match status" value="1"/>
</dbReference>
<dbReference type="Pfam" id="PF00207">
    <property type="entry name" value="A2M"/>
    <property type="match status" value="1"/>
</dbReference>
<name>A0ABZ2UY44_9CYAN</name>
<dbReference type="SMART" id="SM01359">
    <property type="entry name" value="A2M_N_2"/>
    <property type="match status" value="1"/>
</dbReference>
<sequence length="1905" mass="213021">MKKLLKLLFIITLILTISGCVAVTPGREKLPTVGQLTPPKLPEWIEQISPVGDGDTLSQIRIRFTAPLIPVESLDSPKQENILNKFELWPPLPGKFRFLTPRMVGFQADKALPIATRVQVTLKSGLQDLENHILTKDLAWTFQTPEIKLINLPGVNQVEKAELQPVDIKPELKFTSNVELNIDSVQQHLQLIPNGQEPEGNLRVELVEEEELENLDPLAKFDPSARNWVYNITPFKNLEKSTVYHLVFSPGIVPAYGNLPSNQEFVSKLATYAPLKFQGIKNYGQPDAGGTYGRFVKGSPQLEFNNVLVADSVKASIKIEPQPQNIDRVLQIYDQDRIVSINPYSLKPATNYTITIDRNLQDQFGQSLGKTLKIKYDTGDLAGDIRVPSDLNIFPKNQELQLNITAVNLPESKYQADYNVVKPTDLVYTNDANDLLPQPDKWQSFKVSGKQNQPINISVKLKDKLTNNQGMLAYGVQAKTNKYLENNQSYWREPTTYGMVQLTNLGVFSQWFPESGFVRVHHLDDGSPVKAAEIEIYQSKLYQNQKSRPQPVPCTTGKTDDSGTLKLANNDLQKCYGGDKKLPKLLVIARENQDWTFTRTQEYSGSYGYGIYTDWEDGKPKSRGVIFSDRELYQPGEKAAFTGFADFLEQGEIIQDKNASYQLTLENSNGKKLDLGTKNTNEFGTFALELPIQKNQPLGYYRIIAKGKNGKEISGNFRVAEFKPPNFKVDLQLNKEFALIGDFVNIDVNSNYLFGSPVQSGEAKYFVTRQQTNFIPQGWEEFSFGKQWFWPEESPNIPSDVLQTTTQLDVNGKNSQKVTVARDLPYPMNYRVDVQVADVSNLSVANSQTFTALPSPRLIGLKSNFVANTGKKFPVEFVVTDAKGQTLENQSIRLKLQEIKYSSVTQVVEGSGTPKNQVEYQTVAKAEVKSASVPKTVIFKPQKSGSYRIQANFTNSLDQVTATDLQIWVTGENKVFWGGEEKDKLTIKLNKKEYKIGETATALIQSPYAAGELYFAVIKDKPLYQQITTVKGGAPQIQFTVTPEMLPNAAVQAVLVRQGKALQEIKTQGSELTSLDNLARIGFAPFQVNLSDKYLKVQVTPNQKTLEPGKEETLELTLKDSQGNPVSGQFTVMVVNEAVLQLAGYRPPNLVDTVYAEQAISTRFSDNRPDVRLTSQTAILPKGWGYGGGLSSALANTRIREDFQPLAYYNGAVISDENGQANISFKLPDDLTTWRIMVVATDGNLRFGNGEETFITTKPLITNAIIPQFARSGDRILAGLSITNTTKNTGTLNINGEVSGSLKFAENNPKTQNLRTKSQSKTQAYRFPMIAETAGESKITFATQLNNITDAFTVPLEIKPLGITEQVVETGITDNQVKIPLNIDKNNINTAIGGLEIQLASTLIPEIKAPANQVLTDENLPFAEPAASQLLIAVNLQELSQKYNQTFSEFNPQQQAKLAISQLQQLQIIDGGFAAFPGQEKSDPWVSAYAAESLVKANQTYPNLVNDKILSQLKTYLQKVLANPGQYKFCKSRLCQSQLRLNALIALSELGDQRNSFLSDIYQQREKFDLVTQIKLARYLYEFPEWQDQAQIIRLELQKNIYETGRNAVVNLPKSWTWMASQSTVQAQALRLFIAQKTSPEIIDKLLQSLLNLRREGTWQTTFNNAQALTALVEYSQLQPKPSNFKATVNLAGRKIVETRFNDYQNPSSQIDIDMKKLPLGNHDLILQKSGNGKLHYLATYKYRLQGIQTGKFKGLRVTREISKVNDEKVIQKTGMYAFDKPLILQPGEVFDIGLEIIADHPIDHLVIKDPLPAGFEAVDQSFQTATPALQAKADSWQIGYKTIYKDRIVSYADHLEAGVYSLHYLVRSVTPGTFLWPGAEVYLQYAPEEFGRSADSIVILEEKK</sequence>
<evidence type="ECO:0000256" key="2">
    <source>
        <dbReference type="ARBA" id="ARBA00022729"/>
    </source>
</evidence>
<accession>A0ABZ2UY44</accession>
<evidence type="ECO:0000256" key="1">
    <source>
        <dbReference type="ARBA" id="ARBA00010556"/>
    </source>
</evidence>
<dbReference type="InterPro" id="IPR011625">
    <property type="entry name" value="A2M_N_BRD"/>
</dbReference>
<evidence type="ECO:0000259" key="3">
    <source>
        <dbReference type="SMART" id="SM01359"/>
    </source>
</evidence>
<dbReference type="Gene3D" id="2.60.40.3710">
    <property type="match status" value="1"/>
</dbReference>
<keyword evidence="2" id="KW-0732">Signal</keyword>
<feature type="domain" description="Alpha-2-macroglobulin" evidence="4">
    <location>
        <begin position="1206"/>
        <end position="1296"/>
    </location>
</feature>
<reference evidence="5 6" key="1">
    <citation type="submission" date="2024-04" db="EMBL/GenBank/DDBJ databases">
        <title>Okeanomitos corallinicola gen. &amp; sp. nov. (Nostocales, Cyanobacteria), a new toxic marine heterocyst-forming cyanobacterium from a coral reef.</title>
        <authorList>
            <person name="Li H."/>
            <person name="Li R."/>
            <person name="Kang J."/>
            <person name="Hii K.S."/>
            <person name="Mohamed H.F."/>
            <person name="Xu X."/>
            <person name="Luo Z."/>
        </authorList>
    </citation>
    <scope>NUCLEOTIDE SEQUENCE [LARGE SCALE GENOMIC DNA]</scope>
    <source>
        <strain evidence="5 6">TIOX110</strain>
    </source>
</reference>
<dbReference type="InterPro" id="IPR001599">
    <property type="entry name" value="Macroglobln_a2"/>
</dbReference>
<evidence type="ECO:0000313" key="5">
    <source>
        <dbReference type="EMBL" id="WZB89842.1"/>
    </source>
</evidence>
<dbReference type="SMART" id="SM01360">
    <property type="entry name" value="A2M"/>
    <property type="match status" value="1"/>
</dbReference>
<feature type="domain" description="Alpha-2-macroglobulin bait region" evidence="3">
    <location>
        <begin position="985"/>
        <end position="1142"/>
    </location>
</feature>
<dbReference type="PROSITE" id="PS51257">
    <property type="entry name" value="PROKAR_LIPOPROTEIN"/>
    <property type="match status" value="1"/>
</dbReference>
<dbReference type="EMBL" id="CP150886">
    <property type="protein sequence ID" value="WZB89842.1"/>
    <property type="molecule type" value="Genomic_DNA"/>
</dbReference>
<dbReference type="Pfam" id="PF17973">
    <property type="entry name" value="bMG10"/>
    <property type="match status" value="1"/>
</dbReference>